<keyword evidence="9" id="KW-0378">Hydrolase</keyword>
<evidence type="ECO:0000256" key="2">
    <source>
        <dbReference type="ARBA" id="ARBA00004948"/>
    </source>
</evidence>
<proteinExistence type="inferred from homology"/>
<organism evidence="11 12">
    <name type="scientific">Thermaerobacter composti</name>
    <dbReference type="NCBI Taxonomy" id="554949"/>
    <lineage>
        <taxon>Bacteria</taxon>
        <taxon>Bacillati</taxon>
        <taxon>Bacillota</taxon>
        <taxon>Clostridia</taxon>
        <taxon>Eubacteriales</taxon>
        <taxon>Clostridiales Family XVII. Incertae Sedis</taxon>
        <taxon>Thermaerobacter</taxon>
    </lineage>
</organism>
<sequence length="228" mass="26652">MPASRGTAEPFHQWLDAQTRTLWEAIFQLPFLQELAAGTLARDRFAYFLAQDVLYLEQFAKVLARGATLADTPETREMFLRHAANVARVEERLHAELASRLGLDWDAVRQKEPAPVTVAYTDHLLRVAHTGGLSELVAAVLPCYWVYARVGERLANRLPEDEIYRRWILTYADRDFHRSVDEQLRLIDRLATAAGSNERERMERWFARSLRYEWMFWDQAYRDLAWPV</sequence>
<name>A0ABZ0QQQ1_9FIRM</name>
<comment type="catalytic activity">
    <reaction evidence="1 9">
        <text>4-amino-5-aminomethyl-2-methylpyrimidine + H2O = 4-amino-5-hydroxymethyl-2-methylpyrimidine + NH4(+)</text>
        <dbReference type="Rhea" id="RHEA:31799"/>
        <dbReference type="ChEBI" id="CHEBI:15377"/>
        <dbReference type="ChEBI" id="CHEBI:16892"/>
        <dbReference type="ChEBI" id="CHEBI:28938"/>
        <dbReference type="ChEBI" id="CHEBI:63416"/>
        <dbReference type="EC" id="3.5.99.2"/>
    </reaction>
</comment>
<evidence type="ECO:0000256" key="6">
    <source>
        <dbReference type="ARBA" id="ARBA00013647"/>
    </source>
</evidence>
<evidence type="ECO:0000256" key="9">
    <source>
        <dbReference type="RuleBase" id="RU363093"/>
    </source>
</evidence>
<evidence type="ECO:0000259" key="10">
    <source>
        <dbReference type="Pfam" id="PF03070"/>
    </source>
</evidence>
<dbReference type="CDD" id="cd19365">
    <property type="entry name" value="TenA_C-like"/>
    <property type="match status" value="1"/>
</dbReference>
<evidence type="ECO:0000313" key="11">
    <source>
        <dbReference type="EMBL" id="WPD18710.1"/>
    </source>
</evidence>
<dbReference type="EMBL" id="CP132508">
    <property type="protein sequence ID" value="WPD18710.1"/>
    <property type="molecule type" value="Genomic_DNA"/>
</dbReference>
<dbReference type="Proteomes" id="UP001304683">
    <property type="component" value="Chromosome"/>
</dbReference>
<evidence type="ECO:0000256" key="7">
    <source>
        <dbReference type="ARBA" id="ARBA00022977"/>
    </source>
</evidence>
<dbReference type="InterPro" id="IPR004305">
    <property type="entry name" value="Thiaminase-2/PQQC"/>
</dbReference>
<dbReference type="Pfam" id="PF03070">
    <property type="entry name" value="TENA_THI-4"/>
    <property type="match status" value="1"/>
</dbReference>
<keyword evidence="12" id="KW-1185">Reference proteome</keyword>
<feature type="domain" description="Thiaminase-2/PQQC" evidence="10">
    <location>
        <begin position="17"/>
        <end position="222"/>
    </location>
</feature>
<gene>
    <name evidence="11" type="primary">tenA</name>
    <name evidence="11" type="ORF">Q5761_10135</name>
</gene>
<accession>A0ABZ0QQQ1</accession>
<comment type="catalytic activity">
    <reaction evidence="8 9">
        <text>thiamine + H2O = 5-(2-hydroxyethyl)-4-methylthiazole + 4-amino-5-hydroxymethyl-2-methylpyrimidine + H(+)</text>
        <dbReference type="Rhea" id="RHEA:17509"/>
        <dbReference type="ChEBI" id="CHEBI:15377"/>
        <dbReference type="ChEBI" id="CHEBI:15378"/>
        <dbReference type="ChEBI" id="CHEBI:16892"/>
        <dbReference type="ChEBI" id="CHEBI:17957"/>
        <dbReference type="ChEBI" id="CHEBI:18385"/>
        <dbReference type="EC" id="3.5.99.2"/>
    </reaction>
</comment>
<keyword evidence="7 9" id="KW-0784">Thiamine biosynthesis</keyword>
<dbReference type="NCBIfam" id="TIGR04306">
    <property type="entry name" value="salvage_TenA"/>
    <property type="match status" value="1"/>
</dbReference>
<evidence type="ECO:0000256" key="8">
    <source>
        <dbReference type="ARBA" id="ARBA00048337"/>
    </source>
</evidence>
<dbReference type="RefSeq" id="WP_318750511.1">
    <property type="nucleotide sequence ID" value="NZ_CP132508.1"/>
</dbReference>
<comment type="pathway">
    <text evidence="2 9">Cofactor biosynthesis; thiamine diphosphate biosynthesis.</text>
</comment>
<dbReference type="InterPro" id="IPR016084">
    <property type="entry name" value="Haem_Oase-like_multi-hlx"/>
</dbReference>
<evidence type="ECO:0000313" key="12">
    <source>
        <dbReference type="Proteomes" id="UP001304683"/>
    </source>
</evidence>
<evidence type="ECO:0000256" key="3">
    <source>
        <dbReference type="ARBA" id="ARBA00010264"/>
    </source>
</evidence>
<dbReference type="InterPro" id="IPR027574">
    <property type="entry name" value="Thiaminase_II"/>
</dbReference>
<dbReference type="Gene3D" id="1.20.910.10">
    <property type="entry name" value="Heme oxygenase-like"/>
    <property type="match status" value="1"/>
</dbReference>
<dbReference type="EC" id="3.5.99.2" evidence="5 9"/>
<dbReference type="SUPFAM" id="SSF48613">
    <property type="entry name" value="Heme oxygenase-like"/>
    <property type="match status" value="1"/>
</dbReference>
<dbReference type="InterPro" id="IPR050967">
    <property type="entry name" value="Thiamine_Salvage_TenA"/>
</dbReference>
<protein>
    <recommendedName>
        <fullName evidence="6 9">Aminopyrimidine aminohydrolase</fullName>
        <ecNumber evidence="5 9">3.5.99.2</ecNumber>
    </recommendedName>
</protein>
<comment type="similarity">
    <text evidence="3 9">Belongs to the TenA family.</text>
</comment>
<dbReference type="PANTHER" id="PTHR43198:SF2">
    <property type="entry name" value="SI:CH1073-67J19.1-RELATED"/>
    <property type="match status" value="1"/>
</dbReference>
<dbReference type="PANTHER" id="PTHR43198">
    <property type="entry name" value="BIFUNCTIONAL TH2 PROTEIN"/>
    <property type="match status" value="1"/>
</dbReference>
<evidence type="ECO:0000256" key="1">
    <source>
        <dbReference type="ARBA" id="ARBA00001881"/>
    </source>
</evidence>
<comment type="function">
    <text evidence="9">Catalyzes an amino-pyrimidine hydrolysis reaction at the C5' of the pyrimidine moiety of thiamine compounds, a reaction that is part of a thiamine salvage pathway.</text>
</comment>
<evidence type="ECO:0000256" key="5">
    <source>
        <dbReference type="ARBA" id="ARBA00012684"/>
    </source>
</evidence>
<comment type="subunit">
    <text evidence="4">Homotetramer.</text>
</comment>
<evidence type="ECO:0000256" key="4">
    <source>
        <dbReference type="ARBA" id="ARBA00011881"/>
    </source>
</evidence>
<reference evidence="11 12" key="1">
    <citation type="submission" date="2023-08" db="EMBL/GenBank/DDBJ databases">
        <title>Genome sequence of Thermaerobacter compostii strain Ins1, a spore-forming filamentous bacterium isolated from a deep geothermal reservoir.</title>
        <authorList>
            <person name="Bregnard D."/>
            <person name="Gonzalez D."/>
            <person name="Junier P."/>
        </authorList>
    </citation>
    <scope>NUCLEOTIDE SEQUENCE [LARGE SCALE GENOMIC DNA]</scope>
    <source>
        <strain evidence="11 12">Ins1</strain>
    </source>
</reference>